<dbReference type="Proteomes" id="UP001152797">
    <property type="component" value="Unassembled WGS sequence"/>
</dbReference>
<dbReference type="Pfam" id="PF00856">
    <property type="entry name" value="SET"/>
    <property type="match status" value="1"/>
</dbReference>
<evidence type="ECO:0000313" key="3">
    <source>
        <dbReference type="EMBL" id="CAI3998637.1"/>
    </source>
</evidence>
<dbReference type="InterPro" id="IPR036397">
    <property type="entry name" value="RNaseH_sf"/>
</dbReference>
<organism evidence="3">
    <name type="scientific">Cladocopium goreaui</name>
    <dbReference type="NCBI Taxonomy" id="2562237"/>
    <lineage>
        <taxon>Eukaryota</taxon>
        <taxon>Sar</taxon>
        <taxon>Alveolata</taxon>
        <taxon>Dinophyceae</taxon>
        <taxon>Suessiales</taxon>
        <taxon>Symbiodiniaceae</taxon>
        <taxon>Cladocopium</taxon>
    </lineage>
</organism>
<dbReference type="PROSITE" id="PS50879">
    <property type="entry name" value="RNASE_H_1"/>
    <property type="match status" value="1"/>
</dbReference>
<dbReference type="GO" id="GO:0003676">
    <property type="term" value="F:nucleic acid binding"/>
    <property type="evidence" value="ECO:0007669"/>
    <property type="project" value="InterPro"/>
</dbReference>
<dbReference type="InterPro" id="IPR050869">
    <property type="entry name" value="H3K4_H4K5_MeTrfase"/>
</dbReference>
<dbReference type="OrthoDB" id="265717at2759"/>
<sequence>MDWARRRRDLPHGAPDQCRLGEAYAKAVEQYGKDGLIPLREERGVYNFYIKIDTDYVNEEVESEAVSAVGSSTIQDPEDPSSPKIMTAKPKVKFNPTVETYGKNKKNPPWRRGQINALEDEVEEIGPEGPSGDSEEVESRAVNPGWSPPDPTPAEVREHEASGHAVFRNWCQDCVKAKGVSQQHRRVDHSGDLLPTIGLDYFYMNEDRQGDASRPGLVAIDRDTGMMFATAVERKGVIDPTAQKLLTKFIELLGYKELVMKSDGERPLVRLKIEAAKAAKGLRKAVNEESPQGDSKANGMAEAAVKEVKWRIRAIHLMLNKKFNVEVNQDHPLITWVPRYAAEQCNRFKVGNDGRTPEERRTGKKWVKPMPVFGEKILVKPAGKGKRGDPAKMVEGRYVGIHNRFGSVLAMTKTGVVVGTGFHLLPEAEKWGELEEDLKGAPWDVANFALKKVEQIPEQMLVVPAASLPQVPAEEAGDPGFGVEQMQDAPQLGGPSGGMARPEGPKARAWPVRRDMLAKFGKTPGCDGCLSIDRPGFQQVAHSEECRSRIRGRIDEEKQKDAEVRAKQAAEDEAEERRRADKRERLDEGDPNLRSGPSGSRGSQPSSKRKGGDEGVTDINDLVAEAELEEAAGSAQAEAVEEQIEKEVVSTLMDLGALDVLEVFSPQRMTKGLRRFGLRDGVAIDIEEMKPNGEERWNLDRAEDYELLMEMIYKEEPLLLTASPPCSTFSRLRNLSNFKRDPEIVAEEEEVGRGRLRKAVGCCKMQDDEGRFYLFEHPKEATSWNEPELEELRQRSTTYEIVSPMCKFHMKAVWPDGQEGHVRKMTRWLTNSPAIAEELTGTCANELAGKEIHRHIHLIGGGRAKAAQVYPVMLVNAVLRGLKKEMQNAKMINSLEEEFTGPSPDNYVEWEHEVATHAEAYVDDVTGAPLDPELVQKARQEELDWLRREEVYERVPKSQCEEKGAKLLKLKWLDINKGDEARPKIRSRIVTKEVKKAKAPHEQLSNDAVFASTPPAEAVATLFSLFMSGKRRRRKMGLWDISRAHFMGRAARELYIELPPEDKRHDDDECEMVGILRRSMYGTQDAARIFQEDYQQWLKENGAEFSKICPAMYKFKEKDLIGLVHGDDFVAVGTDESLMWLDEVLNKKYKARWEAKLGDGEKDDKEAFFLNRLIRYVPDGTDHDGERLEVEADARHAEILIRGFGFDEKTKGAEIPEEKMTDKDVVDEMRQPVLGSEQTSEYRSMVMRLAYMSVDRPDLAHAVRMLATAMKSPKAGDWGRLKRVVRYLVKYPYMKRGALEFWVEAQSIIELRVDSTAAKAMAERRGVGQTRHIQARYLWLQDQVFERKMAVKKTDGKTNVADLTTKVQPKGVLKAHLKGMGYLQTTRRGHKDFFPQALLSIPLGSHILAPLGFLAPKLVTRLLKLHGHEKLSGEARKVYGEYGEHLVDQMEATRFWTAQRARTDAARVWKLLGVWEANKLSFTNFFGRSEQCVFEQISRLNHSCEPNVRLLPGASGELQMMAAVDISRDEELCICYPERNILPMLHFLLAPTSWRRQSLAAGWQFCCRCPRCGFGTDTTPEAVCEEQLEEEARALVPQLQAASSIEDFPLAAVLQLLGKCQTAGLGADHWLHFWLLSLCSIADRSRPLHVAALGLARATALTIRPLSLSQLRSHCADAGVEWAALEGQWLRPGVTTRLAAYLAFESSATDQAICKQSCPDASVRNMNPTGLMGKARDLSALPKGVWSTHGLLNNLCHDTEVAGGVIDIVKCFNMLPQQPLLEIASHLGIPSEVMQPWHAALRQLQRRFQVQGCVGRSLTSSCGFAEGDAINSVRALEEFCSLLDLETFKTNQGTDPILEPDGKICSSCHFQKLRTLAVKAMNLTQNGVNPDLQLSCVCPPLADRILHQTQELRHTMQGLADADVRRTLQAYHALPQEHQGLMRCCLNGTQFTNDVLHKAGITDTDCCKFCGQTDSQLHRHWECPFFADLRPENVIHCKEQMPLSFLCHGWLPRTSAAVDLVSHLFHLPDTTTEFFHAPNPVQLRFLDLFLDGSCIMPAVSECRLASWGFVQWTGEEFWPVANGAVPGWRQTSLRGELTAAISALKFVTFKEQPSRLWFDNSNVQDTLHHWLQGVDTDWRDKTDQDLWQHLHDQFQHARPFLTAVYKVQAHADPACQDTALDEWTVLGNIAADWCARSARLHFPRCLWDAWEATVNHVAHSNQLGLKVHQMFVQIALRARNCTLADEPLPPKGISMDTPTATVDAGLLALAKCTESDLPAKLQTAETPHVLQWIRNLLANDHAVIWVTFHQLLLSYQGGTGRLGPYTTGRLWTERPLDSMYEYKQQVQWFVRFLMSLAKAVGAALEVDQRRPSSHVLTFWCGCLQVPMAATELAAIDDFYKEHATNLPARQIGRDLGKVPPRQWLRPGVTTRLAAYLAFGVQEKW</sequence>
<dbReference type="Gene3D" id="3.30.420.10">
    <property type="entry name" value="Ribonuclease H-like superfamily/Ribonuclease H"/>
    <property type="match status" value="1"/>
</dbReference>
<evidence type="ECO:0000313" key="4">
    <source>
        <dbReference type="EMBL" id="CAL1152012.1"/>
    </source>
</evidence>
<feature type="region of interest" description="Disordered" evidence="1">
    <location>
        <begin position="487"/>
        <end position="508"/>
    </location>
</feature>
<dbReference type="SUPFAM" id="SSF53098">
    <property type="entry name" value="Ribonuclease H-like"/>
    <property type="match status" value="1"/>
</dbReference>
<name>A0A9P1CX27_9DINO</name>
<dbReference type="InterPro" id="IPR002156">
    <property type="entry name" value="RNaseH_domain"/>
</dbReference>
<evidence type="ECO:0000313" key="6">
    <source>
        <dbReference type="Proteomes" id="UP001152797"/>
    </source>
</evidence>
<dbReference type="Gene3D" id="2.170.270.10">
    <property type="entry name" value="SET domain"/>
    <property type="match status" value="1"/>
</dbReference>
<dbReference type="InterPro" id="IPR012337">
    <property type="entry name" value="RNaseH-like_sf"/>
</dbReference>
<feature type="region of interest" description="Disordered" evidence="1">
    <location>
        <begin position="67"/>
        <end position="87"/>
    </location>
</feature>
<feature type="compositionally biased region" description="Low complexity" evidence="1">
    <location>
        <begin position="594"/>
        <end position="606"/>
    </location>
</feature>
<reference evidence="3" key="1">
    <citation type="submission" date="2022-10" db="EMBL/GenBank/DDBJ databases">
        <authorList>
            <person name="Chen Y."/>
            <person name="Dougan E. K."/>
            <person name="Chan C."/>
            <person name="Rhodes N."/>
            <person name="Thang M."/>
        </authorList>
    </citation>
    <scope>NUCLEOTIDE SEQUENCE</scope>
</reference>
<dbReference type="SUPFAM" id="SSF82199">
    <property type="entry name" value="SET domain"/>
    <property type="match status" value="1"/>
</dbReference>
<accession>A0A9P1CX27</accession>
<feature type="domain" description="RNase H type-1" evidence="2">
    <location>
        <begin position="2042"/>
        <end position="2200"/>
    </location>
</feature>
<dbReference type="PANTHER" id="PTHR12197">
    <property type="entry name" value="HISTONE-LYSINE N-METHYLTRANSFERASE SMYD"/>
    <property type="match status" value="1"/>
</dbReference>
<dbReference type="EMBL" id="CAMXCT020002513">
    <property type="protein sequence ID" value="CAL1152012.1"/>
    <property type="molecule type" value="Genomic_DNA"/>
</dbReference>
<reference evidence="4" key="2">
    <citation type="submission" date="2024-04" db="EMBL/GenBank/DDBJ databases">
        <authorList>
            <person name="Chen Y."/>
            <person name="Shah S."/>
            <person name="Dougan E. K."/>
            <person name="Thang M."/>
            <person name="Chan C."/>
        </authorList>
    </citation>
    <scope>NUCLEOTIDE SEQUENCE [LARGE SCALE GENOMIC DNA]</scope>
</reference>
<dbReference type="CDD" id="cd20071">
    <property type="entry name" value="SET_SMYD"/>
    <property type="match status" value="1"/>
</dbReference>
<proteinExistence type="predicted"/>
<dbReference type="GO" id="GO:0004523">
    <property type="term" value="F:RNA-DNA hybrid ribonuclease activity"/>
    <property type="evidence" value="ECO:0007669"/>
    <property type="project" value="InterPro"/>
</dbReference>
<protein>
    <submittedName>
        <fullName evidence="5">Retrovirus-related Pol polyprotein from transposon RE2 (Retro element 2) (AtRE2)</fullName>
    </submittedName>
</protein>
<feature type="region of interest" description="Disordered" evidence="1">
    <location>
        <begin position="124"/>
        <end position="156"/>
    </location>
</feature>
<comment type="caution">
    <text evidence="3">The sequence shown here is derived from an EMBL/GenBank/DDBJ whole genome shotgun (WGS) entry which is preliminary data.</text>
</comment>
<feature type="compositionally biased region" description="Basic and acidic residues" evidence="1">
    <location>
        <begin position="557"/>
        <end position="588"/>
    </location>
</feature>
<evidence type="ECO:0000256" key="1">
    <source>
        <dbReference type="SAM" id="MobiDB-lite"/>
    </source>
</evidence>
<evidence type="ECO:0000259" key="2">
    <source>
        <dbReference type="PROSITE" id="PS50879"/>
    </source>
</evidence>
<dbReference type="EMBL" id="CAMXCT010002513">
    <property type="protein sequence ID" value="CAI3998637.1"/>
    <property type="molecule type" value="Genomic_DNA"/>
</dbReference>
<evidence type="ECO:0000313" key="5">
    <source>
        <dbReference type="EMBL" id="CAL4785949.1"/>
    </source>
</evidence>
<dbReference type="InterPro" id="IPR001214">
    <property type="entry name" value="SET_dom"/>
</dbReference>
<dbReference type="InterPro" id="IPR046341">
    <property type="entry name" value="SET_dom_sf"/>
</dbReference>
<dbReference type="EMBL" id="CAMXCT030002513">
    <property type="protein sequence ID" value="CAL4785949.1"/>
    <property type="molecule type" value="Genomic_DNA"/>
</dbReference>
<keyword evidence="6" id="KW-1185">Reference proteome</keyword>
<gene>
    <name evidence="3" type="ORF">C1SCF055_LOCUS24914</name>
</gene>
<feature type="region of interest" description="Disordered" evidence="1">
    <location>
        <begin position="557"/>
        <end position="616"/>
    </location>
</feature>